<dbReference type="RefSeq" id="XP_064659642.1">
    <property type="nucleotide sequence ID" value="XM_064802281.1"/>
</dbReference>
<dbReference type="GO" id="GO:0003682">
    <property type="term" value="F:chromatin binding"/>
    <property type="evidence" value="ECO:0007669"/>
    <property type="project" value="TreeGrafter"/>
</dbReference>
<evidence type="ECO:0000313" key="2">
    <source>
        <dbReference type="EMBL" id="KAK5170444.1"/>
    </source>
</evidence>
<protein>
    <recommendedName>
        <fullName evidence="1">DEP domain-containing protein</fullName>
    </recommendedName>
</protein>
<dbReference type="Pfam" id="PF01593">
    <property type="entry name" value="Amino_oxidase"/>
    <property type="match status" value="1"/>
</dbReference>
<dbReference type="InterPro" id="IPR036188">
    <property type="entry name" value="FAD/NAD-bd_sf"/>
</dbReference>
<accession>A0AAV9PAR0</accession>
<proteinExistence type="predicted"/>
<keyword evidence="3" id="KW-1185">Reference proteome</keyword>
<dbReference type="SUPFAM" id="SSF51905">
    <property type="entry name" value="FAD/NAD(P)-binding domain"/>
    <property type="match status" value="1"/>
</dbReference>
<dbReference type="InterPro" id="IPR050281">
    <property type="entry name" value="Flavin_monoamine_oxidase"/>
</dbReference>
<dbReference type="GeneID" id="89926376"/>
<dbReference type="EMBL" id="JAVRRT010000007">
    <property type="protein sequence ID" value="KAK5170444.1"/>
    <property type="molecule type" value="Genomic_DNA"/>
</dbReference>
<dbReference type="Gene3D" id="3.50.50.60">
    <property type="entry name" value="FAD/NAD(P)-binding domain"/>
    <property type="match status" value="1"/>
</dbReference>
<dbReference type="PANTHER" id="PTHR10742:SF414">
    <property type="entry name" value="CONTAINING AMINE OXIDASE, PUTATIVE (AFU_ORTHOLOGUE AFUA_3G12150)-RELATED"/>
    <property type="match status" value="1"/>
</dbReference>
<dbReference type="SUPFAM" id="SSF54373">
    <property type="entry name" value="FAD-linked reductases, C-terminal domain"/>
    <property type="match status" value="1"/>
</dbReference>
<organism evidence="2 3">
    <name type="scientific">Saxophila tyrrhenica</name>
    <dbReference type="NCBI Taxonomy" id="1690608"/>
    <lineage>
        <taxon>Eukaryota</taxon>
        <taxon>Fungi</taxon>
        <taxon>Dikarya</taxon>
        <taxon>Ascomycota</taxon>
        <taxon>Pezizomycotina</taxon>
        <taxon>Dothideomycetes</taxon>
        <taxon>Dothideomycetidae</taxon>
        <taxon>Mycosphaerellales</taxon>
        <taxon>Extremaceae</taxon>
        <taxon>Saxophila</taxon>
    </lineage>
</organism>
<dbReference type="InterPro" id="IPR000591">
    <property type="entry name" value="DEP_dom"/>
</dbReference>
<dbReference type="PRINTS" id="PR00419">
    <property type="entry name" value="ADXRDTASE"/>
</dbReference>
<dbReference type="InterPro" id="IPR002937">
    <property type="entry name" value="Amino_oxidase"/>
</dbReference>
<dbReference type="Gene3D" id="3.90.660.10">
    <property type="match status" value="1"/>
</dbReference>
<feature type="domain" description="DEP" evidence="1">
    <location>
        <begin position="83"/>
        <end position="147"/>
    </location>
</feature>
<evidence type="ECO:0000259" key="1">
    <source>
        <dbReference type="PROSITE" id="PS50186"/>
    </source>
</evidence>
<name>A0AAV9PAR0_9PEZI</name>
<dbReference type="PANTHER" id="PTHR10742">
    <property type="entry name" value="FLAVIN MONOAMINE OXIDASE"/>
    <property type="match status" value="1"/>
</dbReference>
<dbReference type="GO" id="GO:0050660">
    <property type="term" value="F:flavin adenine dinucleotide binding"/>
    <property type="evidence" value="ECO:0007669"/>
    <property type="project" value="TreeGrafter"/>
</dbReference>
<dbReference type="GO" id="GO:0006338">
    <property type="term" value="P:chromatin remodeling"/>
    <property type="evidence" value="ECO:0007669"/>
    <property type="project" value="TreeGrafter"/>
</dbReference>
<sequence>MPENDREQTARPPSVGIVGAGLAGLRCADVLLQHGCKVTIFEARDRIGGRVAQSRHLGHLVDLGPNWIHGTKENPIYTIAKTTGTEIRGWDEEEALFDPEGNLIDAKEAEEYAGLLWDEGLIAEAFKYSKEFQDSIDPNRSFYDFLVEKVEGLFSDEDIRDADRKRKTLLRVARMWGAYVGSPVERQSLRCLWLEEVIECENLFVAETYHKILNEVAKGAVAGAELRLNSKVIRISSHENQGGGTASLYTEDGRFDFDEVVVTAPLGWLKRNQQAFDPSLPPRLSQAIDNIGYGTLDKVYITFPSAFWDVPLPERRSAHHSIDPHGTTPNVTAITAPVHQPPDGKESKHYAGFTHWMAPAYASDTNAQGWDQEGMNLAALPESCAHPTLLFYVYGDCAVYIAEIVAKAQSDAERDEKLLQFFKPYFSLLPNFDPANPDCEPTAVLATAWANDEFAGYCSYSNFQIGLEDGARDIETMRYGMPERHIWFAGEHTAPFDSSGTTTGAYVSGEAAAKRIARASGCVINGTGDRRTNEA</sequence>
<comment type="caution">
    <text evidence="2">The sequence shown here is derived from an EMBL/GenBank/DDBJ whole genome shotgun (WGS) entry which is preliminary data.</text>
</comment>
<dbReference type="AlphaFoldDB" id="A0AAV9PAR0"/>
<evidence type="ECO:0000313" key="3">
    <source>
        <dbReference type="Proteomes" id="UP001337655"/>
    </source>
</evidence>
<dbReference type="GO" id="GO:0016491">
    <property type="term" value="F:oxidoreductase activity"/>
    <property type="evidence" value="ECO:0007669"/>
    <property type="project" value="InterPro"/>
</dbReference>
<dbReference type="GO" id="GO:0035556">
    <property type="term" value="P:intracellular signal transduction"/>
    <property type="evidence" value="ECO:0007669"/>
    <property type="project" value="InterPro"/>
</dbReference>
<gene>
    <name evidence="2" type="ORF">LTR77_005032</name>
</gene>
<reference evidence="2 3" key="1">
    <citation type="submission" date="2023-08" db="EMBL/GenBank/DDBJ databases">
        <title>Black Yeasts Isolated from many extreme environments.</title>
        <authorList>
            <person name="Coleine C."/>
            <person name="Stajich J.E."/>
            <person name="Selbmann L."/>
        </authorList>
    </citation>
    <scope>NUCLEOTIDE SEQUENCE [LARGE SCALE GENOMIC DNA]</scope>
    <source>
        <strain evidence="2 3">CCFEE 5935</strain>
    </source>
</reference>
<dbReference type="Proteomes" id="UP001337655">
    <property type="component" value="Unassembled WGS sequence"/>
</dbReference>
<dbReference type="PROSITE" id="PS50186">
    <property type="entry name" value="DEP"/>
    <property type="match status" value="1"/>
</dbReference>